<protein>
    <submittedName>
        <fullName evidence="1">Uncharacterized protein</fullName>
    </submittedName>
</protein>
<accession>F5YJ84</accession>
<reference evidence="1 2" key="2">
    <citation type="journal article" date="2011" name="ISME J.">
        <title>RNA-seq reveals cooperative metabolic interactions between two termite-gut spirochete species in co-culture.</title>
        <authorList>
            <person name="Rosenthal A.Z."/>
            <person name="Matson E.G."/>
            <person name="Eldar A."/>
            <person name="Leadbetter J.R."/>
        </authorList>
    </citation>
    <scope>NUCLEOTIDE SEQUENCE [LARGE SCALE GENOMIC DNA]</scope>
    <source>
        <strain evidence="2">ATCC BAA-887 / DSM 12427 / ZAS-2</strain>
    </source>
</reference>
<sequence>MDYTEDTILRGVKRVLAGAVNELLDEEQDNIPRIEFPGPVDGYLALSRLSGSVCPDISLLGGERTEKDRIIGLEVFDLAITFFVPELDGEQNCYAYAAAVTGALEDDPTLGGVADRAVVVKKKYTPPRTGIFVDGWEAVLTVRVFVEK</sequence>
<reference evidence="2" key="1">
    <citation type="submission" date="2009-12" db="EMBL/GenBank/DDBJ databases">
        <title>Complete sequence of Treponema primitia strain ZAS-2.</title>
        <authorList>
            <person name="Tetu S.G."/>
            <person name="Matson E."/>
            <person name="Ren Q."/>
            <person name="Seshadri R."/>
            <person name="Elbourne L."/>
            <person name="Hassan K.A."/>
            <person name="Durkin A."/>
            <person name="Radune D."/>
            <person name="Mohamoud Y."/>
            <person name="Shay R."/>
            <person name="Jin S."/>
            <person name="Zhang X."/>
            <person name="Lucey K."/>
            <person name="Ballor N.R."/>
            <person name="Ottesen E."/>
            <person name="Rosenthal R."/>
            <person name="Allen A."/>
            <person name="Leadbetter J.R."/>
            <person name="Paulsen I.T."/>
        </authorList>
    </citation>
    <scope>NUCLEOTIDE SEQUENCE [LARGE SCALE GENOMIC DNA]</scope>
    <source>
        <strain evidence="2">ATCC BAA-887 / DSM 12427 / ZAS-2</strain>
    </source>
</reference>
<evidence type="ECO:0000313" key="1">
    <source>
        <dbReference type="EMBL" id="AEF86794.1"/>
    </source>
</evidence>
<name>F5YJ84_TREPZ</name>
<dbReference type="HOGENOM" id="CLU_1814944_0_0_12"/>
<dbReference type="AlphaFoldDB" id="F5YJ84"/>
<dbReference type="EMBL" id="CP001843">
    <property type="protein sequence ID" value="AEF86794.1"/>
    <property type="molecule type" value="Genomic_DNA"/>
</dbReference>
<proteinExistence type="predicted"/>
<keyword evidence="2" id="KW-1185">Reference proteome</keyword>
<evidence type="ECO:0000313" key="2">
    <source>
        <dbReference type="Proteomes" id="UP000009223"/>
    </source>
</evidence>
<dbReference type="Proteomes" id="UP000009223">
    <property type="component" value="Chromosome"/>
</dbReference>
<dbReference type="KEGG" id="tpi:TREPR_2106"/>
<dbReference type="RefSeq" id="WP_015708064.1">
    <property type="nucleotide sequence ID" value="NC_015578.1"/>
</dbReference>
<dbReference type="STRING" id="545694.TREPR_2106"/>
<organism evidence="1 2">
    <name type="scientific">Treponema primitia (strain ATCC BAA-887 / DSM 12427 / ZAS-2)</name>
    <dbReference type="NCBI Taxonomy" id="545694"/>
    <lineage>
        <taxon>Bacteria</taxon>
        <taxon>Pseudomonadati</taxon>
        <taxon>Spirochaetota</taxon>
        <taxon>Spirochaetia</taxon>
        <taxon>Spirochaetales</taxon>
        <taxon>Treponemataceae</taxon>
        <taxon>Treponema</taxon>
    </lineage>
</organism>
<gene>
    <name evidence="1" type="ordered locus">TREPR_2106</name>
</gene>